<feature type="region of interest" description="Disordered" evidence="2">
    <location>
        <begin position="174"/>
        <end position="193"/>
    </location>
</feature>
<dbReference type="Proteomes" id="UP000264779">
    <property type="component" value="Unassembled WGS sequence"/>
</dbReference>
<reference evidence="4 5" key="1">
    <citation type="journal article" date="2018" name="Nat. Biotechnol.">
        <title>A standardized bacterial taxonomy based on genome phylogeny substantially revises the tree of life.</title>
        <authorList>
            <person name="Parks D.H."/>
            <person name="Chuvochina M."/>
            <person name="Waite D.W."/>
            <person name="Rinke C."/>
            <person name="Skarshewski A."/>
            <person name="Chaumeil P.A."/>
            <person name="Hugenholtz P."/>
        </authorList>
    </citation>
    <scope>NUCLEOTIDE SEQUENCE [LARGE SCALE GENOMIC DNA]</scope>
    <source>
        <strain evidence="4">UBA11621</strain>
    </source>
</reference>
<feature type="domain" description="Sialate O-acetylesterase" evidence="3">
    <location>
        <begin position="325"/>
        <end position="505"/>
    </location>
</feature>
<gene>
    <name evidence="4" type="ORF">DEB45_09260</name>
</gene>
<comment type="caution">
    <text evidence="4">The sequence shown here is derived from an EMBL/GenBank/DDBJ whole genome shotgun (WGS) entry which is preliminary data.</text>
</comment>
<feature type="non-terminal residue" evidence="4">
    <location>
        <position position="665"/>
    </location>
</feature>
<proteinExistence type="predicted"/>
<evidence type="ECO:0000256" key="1">
    <source>
        <dbReference type="ARBA" id="ARBA00022801"/>
    </source>
</evidence>
<evidence type="ECO:0000313" key="4">
    <source>
        <dbReference type="EMBL" id="HBU51437.1"/>
    </source>
</evidence>
<dbReference type="AlphaFoldDB" id="A0A358DZ37"/>
<sequence length="665" mass="69923">MAIYNFTGANGDPLPSGLTARNGTFEIQSNHAVATSPEPANPRWVFTLEGTADGSLSAPIFLGADSGSAAGFVLRYNPADGSHIFVNMSLGNDEVRVYTFSSGSYSQIGSGNFDFTQNNSYQPSAVMDGDSVVVSIGGNAAVTVTTTFNQTQTHHGIRLNKLDQYVDSVEFTETSTVEPPAETDSISIDEAPKNNHPYQRGSGGTATASFDVTYTGSPTALQYRLLDASNDSTVVQDWTTFDATPSGGSSTLSITRSPSLTPIHVEVRFSNETGITDLQTNDWYVGDIVLIFGQSLSEDLNTDGAITPLDGYFVYSNGSFSVPSTGVGANAIASAIITAEDCPVFIVNTGVGGTALTQESGQTDYWNRSSGGSLWPDTVNAVNTATSGANDIAFAWWHQGTKDSLEGVTETQYLSALNEFFTRVRGTFSGKGGSTLEIIMATFGRDTRGGATNTSHQAIRDAQINYIVSDDNTYPVNVYTSQNEDGVHATDAAYIELGQQVATQYYVMRGLVSGSIPSIISASTGDSSTEIDVSFSANLLLTDTTYSTEGVHVEDSTGALTVSSFERKDANTATITLGAAPTGTASVWISWGKGDTAQPLTYPRSESISLPNGAGDFSLAAGAFSDYEVSAVALNQPPIANAGQDQSVEAGIEFVLDGTGSQDID</sequence>
<dbReference type="EMBL" id="DONK01000135">
    <property type="protein sequence ID" value="HBU51437.1"/>
    <property type="molecule type" value="Genomic_DNA"/>
</dbReference>
<evidence type="ECO:0000259" key="3">
    <source>
        <dbReference type="Pfam" id="PF03629"/>
    </source>
</evidence>
<dbReference type="InterPro" id="IPR005181">
    <property type="entry name" value="SASA"/>
</dbReference>
<evidence type="ECO:0000313" key="5">
    <source>
        <dbReference type="Proteomes" id="UP000264779"/>
    </source>
</evidence>
<name>A0A358DZ37_9ALTE</name>
<dbReference type="Gene3D" id="3.40.50.1110">
    <property type="entry name" value="SGNH hydrolase"/>
    <property type="match status" value="1"/>
</dbReference>
<protein>
    <recommendedName>
        <fullName evidence="3">Sialate O-acetylesterase domain-containing protein</fullName>
    </recommendedName>
</protein>
<keyword evidence="1" id="KW-0378">Hydrolase</keyword>
<dbReference type="SUPFAM" id="SSF52266">
    <property type="entry name" value="SGNH hydrolase"/>
    <property type="match status" value="1"/>
</dbReference>
<dbReference type="GO" id="GO:0016788">
    <property type="term" value="F:hydrolase activity, acting on ester bonds"/>
    <property type="evidence" value="ECO:0007669"/>
    <property type="project" value="UniProtKB-ARBA"/>
</dbReference>
<accession>A0A358DZ37</accession>
<dbReference type="Pfam" id="PF03629">
    <property type="entry name" value="SASA"/>
    <property type="match status" value="1"/>
</dbReference>
<dbReference type="Gene3D" id="2.60.120.560">
    <property type="entry name" value="Exo-inulinase, domain 1"/>
    <property type="match status" value="1"/>
</dbReference>
<organism evidence="4 5">
    <name type="scientific">Alteromonas australica</name>
    <dbReference type="NCBI Taxonomy" id="589873"/>
    <lineage>
        <taxon>Bacteria</taxon>
        <taxon>Pseudomonadati</taxon>
        <taxon>Pseudomonadota</taxon>
        <taxon>Gammaproteobacteria</taxon>
        <taxon>Alteromonadales</taxon>
        <taxon>Alteromonadaceae</taxon>
        <taxon>Alteromonas/Salinimonas group</taxon>
        <taxon>Alteromonas</taxon>
    </lineage>
</organism>
<evidence type="ECO:0000256" key="2">
    <source>
        <dbReference type="SAM" id="MobiDB-lite"/>
    </source>
</evidence>
<dbReference type="InterPro" id="IPR036514">
    <property type="entry name" value="SGNH_hydro_sf"/>
</dbReference>